<feature type="chain" id="PRO_5044785374" description="Protein kinase domain-containing protein" evidence="9">
    <location>
        <begin position="30"/>
        <end position="630"/>
    </location>
</feature>
<evidence type="ECO:0000313" key="11">
    <source>
        <dbReference type="EMBL" id="KAL0914994.1"/>
    </source>
</evidence>
<keyword evidence="3 9" id="KW-0732">Signal</keyword>
<dbReference type="AlphaFoldDB" id="A0ABD0UQY1"/>
<evidence type="ECO:0000256" key="6">
    <source>
        <dbReference type="ARBA" id="ARBA00023136"/>
    </source>
</evidence>
<evidence type="ECO:0000256" key="2">
    <source>
        <dbReference type="ARBA" id="ARBA00022692"/>
    </source>
</evidence>
<dbReference type="SUPFAM" id="SSF52058">
    <property type="entry name" value="L domain-like"/>
    <property type="match status" value="1"/>
</dbReference>
<evidence type="ECO:0000256" key="8">
    <source>
        <dbReference type="SAM" id="MobiDB-lite"/>
    </source>
</evidence>
<proteinExistence type="predicted"/>
<feature type="domain" description="Protein kinase" evidence="10">
    <location>
        <begin position="343"/>
        <end position="607"/>
    </location>
</feature>
<dbReference type="GO" id="GO:0012505">
    <property type="term" value="C:endomembrane system"/>
    <property type="evidence" value="ECO:0007669"/>
    <property type="project" value="UniProtKB-SubCell"/>
</dbReference>
<dbReference type="Pfam" id="PF07714">
    <property type="entry name" value="PK_Tyr_Ser-Thr"/>
    <property type="match status" value="1"/>
</dbReference>
<keyword evidence="2" id="KW-0812">Transmembrane</keyword>
<keyword evidence="5" id="KW-1133">Transmembrane helix</keyword>
<feature type="region of interest" description="Disordered" evidence="8">
    <location>
        <begin position="208"/>
        <end position="272"/>
    </location>
</feature>
<feature type="compositionally biased region" description="Low complexity" evidence="8">
    <location>
        <begin position="238"/>
        <end position="253"/>
    </location>
</feature>
<sequence>MERMEKWRLRLDSLLLLMIAFSCWRLCVCDSIEAEGRALLSFREGVEVDPYGALSNWGKSGVDHCFWFGVECSDDGRAVSLDLRDLFLQGKLTSELARLIHLKSLILHNNSFSGSIPREISKLSKLEVLDLGHNNLSGPFPHFLLGIVSLKLVVLGNNRFVKVISPKLLELNLVYELQGDEEMPSSNKGSVFRNIENPSTRRLLQQISKNKVKPHKHGGRHNRNITSAPSPSPKPSESKYQSSLVSPSSSHSHLPVDHELPHHSNLAAAPSPGIGESNRPVYITVGAGAFALFSLSSMYFICCRTVKVDNATPWKIGLSGKLQKALVTGVPSLERSELQTACEEFSNVIDSLSDCTIYKGTLSSGVEIAVTSTMIKMAKDWSDQSEALFRNKISVLSTVNHKNFLNLIGFCEEQEPFTRMMVYEYAPNGTLFEHLHIKEAEPLDWTTRLRIAMGISYCLEHFLRLDPPVSFRALNSSTIYLTEDYAAKVSDLSFWNEEKEGSSSDQSSDDLQSPLSNQDIVYKFGIILLELISGRLPFSKDDGLLVLWASSHLTGKRPLHGILDQTIESLSEEDISPLCQVIQSCVTPQPSGRPKMGDVVAQLRQITGISQDAATPKLSPLWWAELEIIS</sequence>
<dbReference type="InterPro" id="IPR001245">
    <property type="entry name" value="Ser-Thr/Tyr_kinase_cat_dom"/>
</dbReference>
<protein>
    <recommendedName>
        <fullName evidence="10">Protein kinase domain-containing protein</fullName>
    </recommendedName>
</protein>
<evidence type="ECO:0000313" key="12">
    <source>
        <dbReference type="Proteomes" id="UP001552299"/>
    </source>
</evidence>
<keyword evidence="4" id="KW-0677">Repeat</keyword>
<dbReference type="Proteomes" id="UP001552299">
    <property type="component" value="Unassembled WGS sequence"/>
</dbReference>
<dbReference type="PROSITE" id="PS51257">
    <property type="entry name" value="PROKAR_LIPOPROTEIN"/>
    <property type="match status" value="1"/>
</dbReference>
<evidence type="ECO:0000256" key="5">
    <source>
        <dbReference type="ARBA" id="ARBA00022989"/>
    </source>
</evidence>
<dbReference type="PROSITE" id="PS50011">
    <property type="entry name" value="PROTEIN_KINASE_DOM"/>
    <property type="match status" value="1"/>
</dbReference>
<dbReference type="Gene3D" id="1.10.510.10">
    <property type="entry name" value="Transferase(Phosphotransferase) domain 1"/>
    <property type="match status" value="1"/>
</dbReference>
<dbReference type="InterPro" id="IPR000719">
    <property type="entry name" value="Prot_kinase_dom"/>
</dbReference>
<evidence type="ECO:0000256" key="4">
    <source>
        <dbReference type="ARBA" id="ARBA00022737"/>
    </source>
</evidence>
<evidence type="ECO:0000256" key="3">
    <source>
        <dbReference type="ARBA" id="ARBA00022729"/>
    </source>
</evidence>
<gene>
    <name evidence="11" type="ORF">M5K25_015389</name>
</gene>
<evidence type="ECO:0000259" key="10">
    <source>
        <dbReference type="PROSITE" id="PS50011"/>
    </source>
</evidence>
<dbReference type="Pfam" id="PF08263">
    <property type="entry name" value="LRRNT_2"/>
    <property type="match status" value="1"/>
</dbReference>
<dbReference type="Pfam" id="PF13855">
    <property type="entry name" value="LRR_8"/>
    <property type="match status" value="1"/>
</dbReference>
<feature type="compositionally biased region" description="Basic residues" evidence="8">
    <location>
        <begin position="210"/>
        <end position="223"/>
    </location>
</feature>
<reference evidence="11 12" key="1">
    <citation type="journal article" date="2024" name="Plant Biotechnol. J.">
        <title>Dendrobium thyrsiflorum genome and its molecular insights into genes involved in important horticultural traits.</title>
        <authorList>
            <person name="Chen B."/>
            <person name="Wang J.Y."/>
            <person name="Zheng P.J."/>
            <person name="Li K.L."/>
            <person name="Liang Y.M."/>
            <person name="Chen X.F."/>
            <person name="Zhang C."/>
            <person name="Zhao X."/>
            <person name="He X."/>
            <person name="Zhang G.Q."/>
            <person name="Liu Z.J."/>
            <person name="Xu Q."/>
        </authorList>
    </citation>
    <scope>NUCLEOTIDE SEQUENCE [LARGE SCALE GENOMIC DNA]</scope>
    <source>
        <strain evidence="11">GZMU011</strain>
    </source>
</reference>
<keyword evidence="6" id="KW-0472">Membrane</keyword>
<dbReference type="Gene3D" id="3.80.10.10">
    <property type="entry name" value="Ribonuclease Inhibitor"/>
    <property type="match status" value="1"/>
</dbReference>
<keyword evidence="1" id="KW-0433">Leucine-rich repeat</keyword>
<dbReference type="FunFam" id="3.80.10.10:FF:000400">
    <property type="entry name" value="Nuclear pore complex protein NUP107"/>
    <property type="match status" value="1"/>
</dbReference>
<dbReference type="PANTHER" id="PTHR46084">
    <property type="entry name" value="PROTEIN MALE DISCOVERER 2"/>
    <property type="match status" value="1"/>
</dbReference>
<organism evidence="11 12">
    <name type="scientific">Dendrobium thyrsiflorum</name>
    <name type="common">Pinecone-like raceme dendrobium</name>
    <name type="synonym">Orchid</name>
    <dbReference type="NCBI Taxonomy" id="117978"/>
    <lineage>
        <taxon>Eukaryota</taxon>
        <taxon>Viridiplantae</taxon>
        <taxon>Streptophyta</taxon>
        <taxon>Embryophyta</taxon>
        <taxon>Tracheophyta</taxon>
        <taxon>Spermatophyta</taxon>
        <taxon>Magnoliopsida</taxon>
        <taxon>Liliopsida</taxon>
        <taxon>Asparagales</taxon>
        <taxon>Orchidaceae</taxon>
        <taxon>Epidendroideae</taxon>
        <taxon>Malaxideae</taxon>
        <taxon>Dendrobiinae</taxon>
        <taxon>Dendrobium</taxon>
    </lineage>
</organism>
<name>A0ABD0UQY1_DENTH</name>
<dbReference type="InterPro" id="IPR013210">
    <property type="entry name" value="LRR_N_plant-typ"/>
</dbReference>
<feature type="signal peptide" evidence="9">
    <location>
        <begin position="1"/>
        <end position="29"/>
    </location>
</feature>
<dbReference type="FunFam" id="3.30.200.20:FF:000489">
    <property type="entry name" value="Inactive receptor-like serine/threonine-protein kinase"/>
    <property type="match status" value="1"/>
</dbReference>
<evidence type="ECO:0000256" key="7">
    <source>
        <dbReference type="ARBA" id="ARBA00046288"/>
    </source>
</evidence>
<comment type="subcellular location">
    <subcellularLocation>
        <location evidence="7">Endomembrane system</location>
        <topology evidence="7">Single-pass type I membrane protein</topology>
    </subcellularLocation>
</comment>
<accession>A0ABD0UQY1</accession>
<dbReference type="InterPro" id="IPR032675">
    <property type="entry name" value="LRR_dom_sf"/>
</dbReference>
<dbReference type="PANTHER" id="PTHR46084:SF14">
    <property type="entry name" value="PROTEIN KINASE DOMAIN-CONTAINING PROTEIN"/>
    <property type="match status" value="1"/>
</dbReference>
<keyword evidence="12" id="KW-1185">Reference proteome</keyword>
<dbReference type="InterPro" id="IPR011009">
    <property type="entry name" value="Kinase-like_dom_sf"/>
</dbReference>
<evidence type="ECO:0000256" key="9">
    <source>
        <dbReference type="SAM" id="SignalP"/>
    </source>
</evidence>
<dbReference type="SUPFAM" id="SSF56112">
    <property type="entry name" value="Protein kinase-like (PK-like)"/>
    <property type="match status" value="1"/>
</dbReference>
<evidence type="ECO:0000256" key="1">
    <source>
        <dbReference type="ARBA" id="ARBA00022614"/>
    </source>
</evidence>
<dbReference type="Gene3D" id="3.30.200.20">
    <property type="entry name" value="Phosphorylase Kinase, domain 1"/>
    <property type="match status" value="1"/>
</dbReference>
<comment type="caution">
    <text evidence="11">The sequence shown here is derived from an EMBL/GenBank/DDBJ whole genome shotgun (WGS) entry which is preliminary data.</text>
</comment>
<dbReference type="InterPro" id="IPR001611">
    <property type="entry name" value="Leu-rich_rpt"/>
</dbReference>
<dbReference type="EMBL" id="JANQDX010000012">
    <property type="protein sequence ID" value="KAL0914994.1"/>
    <property type="molecule type" value="Genomic_DNA"/>
</dbReference>